<dbReference type="AlphaFoldDB" id="A0A0L0H8E1"/>
<dbReference type="InParanoid" id="A0A0L0H8E1"/>
<dbReference type="EMBL" id="KQ257466">
    <property type="protein sequence ID" value="KNC96958.1"/>
    <property type="molecule type" value="Genomic_DNA"/>
</dbReference>
<accession>A0A0L0H8E1</accession>
<feature type="compositionally biased region" description="Basic and acidic residues" evidence="1">
    <location>
        <begin position="149"/>
        <end position="177"/>
    </location>
</feature>
<feature type="region of interest" description="Disordered" evidence="1">
    <location>
        <begin position="76"/>
        <end position="253"/>
    </location>
</feature>
<dbReference type="OrthoDB" id="2163168at2759"/>
<dbReference type="SMART" id="SM00384">
    <property type="entry name" value="AT_hook"/>
    <property type="match status" value="2"/>
</dbReference>
<reference evidence="2 3" key="1">
    <citation type="submission" date="2009-08" db="EMBL/GenBank/DDBJ databases">
        <title>The Genome Sequence of Spizellomyces punctatus strain DAOM BR117.</title>
        <authorList>
            <consortium name="The Broad Institute Genome Sequencing Platform"/>
            <person name="Russ C."/>
            <person name="Cuomo C."/>
            <person name="Shea T."/>
            <person name="Young S.K."/>
            <person name="Zeng Q."/>
            <person name="Koehrsen M."/>
            <person name="Haas B."/>
            <person name="Borodovsky M."/>
            <person name="Guigo R."/>
            <person name="Alvarado L."/>
            <person name="Berlin A."/>
            <person name="Bochicchio J."/>
            <person name="Borenstein D."/>
            <person name="Chapman S."/>
            <person name="Chen Z."/>
            <person name="Engels R."/>
            <person name="Freedman E."/>
            <person name="Gellesch M."/>
            <person name="Goldberg J."/>
            <person name="Griggs A."/>
            <person name="Gujja S."/>
            <person name="Heiman D."/>
            <person name="Hepburn T."/>
            <person name="Howarth C."/>
            <person name="Jen D."/>
            <person name="Larson L."/>
            <person name="Lewis B."/>
            <person name="Mehta T."/>
            <person name="Park D."/>
            <person name="Pearson M."/>
            <person name="Roberts A."/>
            <person name="Saif S."/>
            <person name="Shenoy N."/>
            <person name="Sisk P."/>
            <person name="Stolte C."/>
            <person name="Sykes S."/>
            <person name="Thomson T."/>
            <person name="Walk T."/>
            <person name="White J."/>
            <person name="Yandava C."/>
            <person name="Burger G."/>
            <person name="Gray M.W."/>
            <person name="Holland P.W.H."/>
            <person name="King N."/>
            <person name="Lang F.B.F."/>
            <person name="Roger A.J."/>
            <person name="Ruiz-Trillo I."/>
            <person name="Lander E."/>
            <person name="Nusbaum C."/>
        </authorList>
    </citation>
    <scope>NUCLEOTIDE SEQUENCE [LARGE SCALE GENOMIC DNA]</scope>
    <source>
        <strain evidence="2 3">DAOM BR117</strain>
    </source>
</reference>
<dbReference type="Proteomes" id="UP000053201">
    <property type="component" value="Unassembled WGS sequence"/>
</dbReference>
<feature type="compositionally biased region" description="Basic residues" evidence="1">
    <location>
        <begin position="192"/>
        <end position="201"/>
    </location>
</feature>
<feature type="compositionally biased region" description="Basic and acidic residues" evidence="1">
    <location>
        <begin position="534"/>
        <end position="543"/>
    </location>
</feature>
<evidence type="ECO:0000256" key="1">
    <source>
        <dbReference type="SAM" id="MobiDB-lite"/>
    </source>
</evidence>
<dbReference type="VEuPathDB" id="FungiDB:SPPG_07779"/>
<dbReference type="GO" id="GO:0003677">
    <property type="term" value="F:DNA binding"/>
    <property type="evidence" value="ECO:0007669"/>
    <property type="project" value="InterPro"/>
</dbReference>
<sequence length="881" mass="98038">MATETEQIKAEEPSLVDGHNNFRLFGDKYDSDGSEVWSDFSDNEDHSAAVFMRHPLVKFQPKIELFLESEPFTYPVLVPTSSSETDPSVSSPEKPSLDTFSASSDIPHLSLPAHEPKRRGRPPKSRGGVPTSAAQTEITSTHPAAAETSHSEIRRSARVTEKIKFRERMREHEELMGRWHQQGTSEETSRVLTRKRGRPPKARSDSEPQSRSPKKLKEAKKPGIISDGRKTFPTAVPGQLPPATSSPPEDRSWFSYNRPGELVWAPMNHPASTDMDAKRMWLCQVIARWDTKGQKPLQALSSIVQEKYFDLTPKRPRCKRTSDVLDTLESPSKRAKTEKALPDGETASSTIKNSSTPAASPSSSSLPGPSSQPIFKEPYPIPKQKRPQQPRERTPYAIEPELESIEDVRASYSKGSKGYKGWIWGCLSPEDVKGIGPEDLWEFDHKRTRSSVVDTSSKKRKRKEGSASGKGKGKGVQQFVEQDYQQKKNKADESDESEGKEGKDQELDGGEEASDVSESKISEAGSEVSLLDTIQKEDKREEPGLQPSAAPAAEEAAFLPSSTPGHHYILRLLPHAPLLTLPTPRRLQDANYQGEYYIQCPASKVVPYLSQKPHITDDAVFNRAVTQAISLSTGWAAPDEHHTAERRWTKSPTGFGDVVDIFLNVDVTLKTVKAAKKTKDGAGKVPESSLVAGEGESTATDSEIDSQRVSPIKPGFVETSIKHVRLGAERISVGELIRLVKPFRQRGRPSPITRDPTEVQEQFEYMEVTSITHVHPEQLSSPTGLKKDNDDIPNSTVRLTGKIYVRVDAETNIVLSHIDQRASKWVKTGELRTVDRERVGGRYYEQVYVAGRMPIVEEQTWDGEVRKSKLTRKVAVLKTGR</sequence>
<evidence type="ECO:0000313" key="2">
    <source>
        <dbReference type="EMBL" id="KNC96958.1"/>
    </source>
</evidence>
<feature type="compositionally biased region" description="Polar residues" evidence="1">
    <location>
        <begin position="132"/>
        <end position="142"/>
    </location>
</feature>
<name>A0A0L0H8E1_SPIPD</name>
<keyword evidence="3" id="KW-1185">Reference proteome</keyword>
<proteinExistence type="predicted"/>
<dbReference type="RefSeq" id="XP_016604998.1">
    <property type="nucleotide sequence ID" value="XM_016755935.1"/>
</dbReference>
<feature type="region of interest" description="Disordered" evidence="1">
    <location>
        <begin position="676"/>
        <end position="707"/>
    </location>
</feature>
<feature type="compositionally biased region" description="Low complexity" evidence="1">
    <location>
        <begin position="78"/>
        <end position="93"/>
    </location>
</feature>
<evidence type="ECO:0000313" key="3">
    <source>
        <dbReference type="Proteomes" id="UP000053201"/>
    </source>
</evidence>
<feature type="compositionally biased region" description="Low complexity" evidence="1">
    <location>
        <begin position="354"/>
        <end position="373"/>
    </location>
</feature>
<dbReference type="GeneID" id="27690972"/>
<feature type="compositionally biased region" description="Basic and acidic residues" evidence="1">
    <location>
        <begin position="331"/>
        <end position="342"/>
    </location>
</feature>
<dbReference type="InterPro" id="IPR017956">
    <property type="entry name" value="AT_hook_DNA-bd_motif"/>
</dbReference>
<gene>
    <name evidence="2" type="ORF">SPPG_07779</name>
</gene>
<feature type="region of interest" description="Disordered" evidence="1">
    <location>
        <begin position="434"/>
        <end position="553"/>
    </location>
</feature>
<feature type="region of interest" description="Disordered" evidence="1">
    <location>
        <begin position="320"/>
        <end position="406"/>
    </location>
</feature>
<organism evidence="2 3">
    <name type="scientific">Spizellomyces punctatus (strain DAOM BR117)</name>
    <dbReference type="NCBI Taxonomy" id="645134"/>
    <lineage>
        <taxon>Eukaryota</taxon>
        <taxon>Fungi</taxon>
        <taxon>Fungi incertae sedis</taxon>
        <taxon>Chytridiomycota</taxon>
        <taxon>Chytridiomycota incertae sedis</taxon>
        <taxon>Chytridiomycetes</taxon>
        <taxon>Spizellomycetales</taxon>
        <taxon>Spizellomycetaceae</taxon>
        <taxon>Spizellomyces</taxon>
    </lineage>
</organism>
<protein>
    <submittedName>
        <fullName evidence="2">Uncharacterized protein</fullName>
    </submittedName>
</protein>
<feature type="compositionally biased region" description="Basic and acidic residues" evidence="1">
    <location>
        <begin position="484"/>
        <end position="506"/>
    </location>
</feature>